<dbReference type="Proteomes" id="UP000502823">
    <property type="component" value="Unassembled WGS sequence"/>
</dbReference>
<evidence type="ECO:0000256" key="1">
    <source>
        <dbReference type="SAM" id="MobiDB-lite"/>
    </source>
</evidence>
<evidence type="ECO:0000313" key="3">
    <source>
        <dbReference type="Proteomes" id="UP000502823"/>
    </source>
</evidence>
<sequence>MSLMPTAEIFTLYYFSAGNAPQPCVSTAAVCSVLHQGCTHPGNLPLTVRQSPVDVSSHHEGPGSKRTQHYCHQPEPP</sequence>
<dbReference type="AlphaFoldDB" id="A0A6L2PE57"/>
<comment type="caution">
    <text evidence="2">The sequence shown here is derived from an EMBL/GenBank/DDBJ whole genome shotgun (WGS) entry which is preliminary data.</text>
</comment>
<dbReference type="EMBL" id="BLKM01000061">
    <property type="protein sequence ID" value="GFG28377.1"/>
    <property type="molecule type" value="Genomic_DNA"/>
</dbReference>
<evidence type="ECO:0000313" key="2">
    <source>
        <dbReference type="EMBL" id="GFG28377.1"/>
    </source>
</evidence>
<keyword evidence="3" id="KW-1185">Reference proteome</keyword>
<gene>
    <name evidence="2" type="ORF">Cfor_10540</name>
</gene>
<feature type="region of interest" description="Disordered" evidence="1">
    <location>
        <begin position="49"/>
        <end position="77"/>
    </location>
</feature>
<protein>
    <submittedName>
        <fullName evidence="2">Uncharacterized protein</fullName>
    </submittedName>
</protein>
<dbReference type="InParanoid" id="A0A6L2PE57"/>
<accession>A0A6L2PE57</accession>
<reference evidence="3" key="1">
    <citation type="submission" date="2020-01" db="EMBL/GenBank/DDBJ databases">
        <title>Draft genome sequence of the Termite Coptotermes fromosanus.</title>
        <authorList>
            <person name="Itakura S."/>
            <person name="Yosikawa Y."/>
            <person name="Umezawa K."/>
        </authorList>
    </citation>
    <scope>NUCLEOTIDE SEQUENCE [LARGE SCALE GENOMIC DNA]</scope>
</reference>
<organism evidence="2 3">
    <name type="scientific">Coptotermes formosanus</name>
    <name type="common">Formosan subterranean termite</name>
    <dbReference type="NCBI Taxonomy" id="36987"/>
    <lineage>
        <taxon>Eukaryota</taxon>
        <taxon>Metazoa</taxon>
        <taxon>Ecdysozoa</taxon>
        <taxon>Arthropoda</taxon>
        <taxon>Hexapoda</taxon>
        <taxon>Insecta</taxon>
        <taxon>Pterygota</taxon>
        <taxon>Neoptera</taxon>
        <taxon>Polyneoptera</taxon>
        <taxon>Dictyoptera</taxon>
        <taxon>Blattodea</taxon>
        <taxon>Blattoidea</taxon>
        <taxon>Termitoidae</taxon>
        <taxon>Rhinotermitidae</taxon>
        <taxon>Coptotermes</taxon>
    </lineage>
</organism>
<name>A0A6L2PE57_COPFO</name>
<proteinExistence type="predicted"/>